<name>A0A391NL24_9EUKA</name>
<gene>
    <name evidence="2" type="ORF">KIPB_004150</name>
</gene>
<protein>
    <submittedName>
        <fullName evidence="2">Uncharacterized protein</fullName>
    </submittedName>
</protein>
<feature type="non-terminal residue" evidence="2">
    <location>
        <position position="1"/>
    </location>
</feature>
<reference evidence="2 3" key="1">
    <citation type="journal article" date="2018" name="PLoS ONE">
        <title>The draft genome of Kipferlia bialata reveals reductive genome evolution in fornicate parasites.</title>
        <authorList>
            <person name="Tanifuji G."/>
            <person name="Takabayashi S."/>
            <person name="Kume K."/>
            <person name="Takagi M."/>
            <person name="Nakayama T."/>
            <person name="Kamikawa R."/>
            <person name="Inagaki Y."/>
            <person name="Hashimoto T."/>
        </authorList>
    </citation>
    <scope>NUCLEOTIDE SEQUENCE [LARGE SCALE GENOMIC DNA]</scope>
    <source>
        <strain evidence="2">NY0173</strain>
    </source>
</reference>
<feature type="transmembrane region" description="Helical" evidence="1">
    <location>
        <begin position="6"/>
        <end position="31"/>
    </location>
</feature>
<dbReference type="EMBL" id="BDIP01000860">
    <property type="protein sequence ID" value="GCA62535.1"/>
    <property type="molecule type" value="Genomic_DNA"/>
</dbReference>
<evidence type="ECO:0000256" key="1">
    <source>
        <dbReference type="SAM" id="Phobius"/>
    </source>
</evidence>
<dbReference type="AlphaFoldDB" id="A0A391NL24"/>
<dbReference type="Proteomes" id="UP000265618">
    <property type="component" value="Unassembled WGS sequence"/>
</dbReference>
<sequence length="84" mass="9047">PGYAYKYAFVALTLILGVATHFALMGLFSLYAKRVPYPVLPTVADGDRVYAGYPPCVTCKGEGEGVTVQVVDCEQTQKAEEAEV</sequence>
<keyword evidence="1" id="KW-0472">Membrane</keyword>
<comment type="caution">
    <text evidence="2">The sequence shown here is derived from an EMBL/GenBank/DDBJ whole genome shotgun (WGS) entry which is preliminary data.</text>
</comment>
<proteinExistence type="predicted"/>
<accession>A0A391NL24</accession>
<keyword evidence="3" id="KW-1185">Reference proteome</keyword>
<keyword evidence="1" id="KW-0812">Transmembrane</keyword>
<organism evidence="2 3">
    <name type="scientific">Kipferlia bialata</name>
    <dbReference type="NCBI Taxonomy" id="797122"/>
    <lineage>
        <taxon>Eukaryota</taxon>
        <taxon>Metamonada</taxon>
        <taxon>Carpediemonas-like organisms</taxon>
        <taxon>Kipferlia</taxon>
    </lineage>
</organism>
<evidence type="ECO:0000313" key="3">
    <source>
        <dbReference type="Proteomes" id="UP000265618"/>
    </source>
</evidence>
<keyword evidence="1" id="KW-1133">Transmembrane helix</keyword>
<evidence type="ECO:0000313" key="2">
    <source>
        <dbReference type="EMBL" id="GCA62535.1"/>
    </source>
</evidence>